<proteinExistence type="inferred from homology"/>
<gene>
    <name evidence="6" type="ORF">ACFPM7_09165</name>
</gene>
<accession>A0ABW0EKF6</accession>
<dbReference type="RefSeq" id="WP_378245923.1">
    <property type="nucleotide sequence ID" value="NZ_JBHSKF010000003.1"/>
</dbReference>
<evidence type="ECO:0000256" key="4">
    <source>
        <dbReference type="SAM" id="MobiDB-lite"/>
    </source>
</evidence>
<comment type="subunit">
    <text evidence="2">Heterodimer of SbcC and SbcD.</text>
</comment>
<comment type="similarity">
    <text evidence="1">Belongs to the SMC family. SbcC subfamily.</text>
</comment>
<organism evidence="6 7">
    <name type="scientific">Actinokineospora guangxiensis</name>
    <dbReference type="NCBI Taxonomy" id="1490288"/>
    <lineage>
        <taxon>Bacteria</taxon>
        <taxon>Bacillati</taxon>
        <taxon>Actinomycetota</taxon>
        <taxon>Actinomycetes</taxon>
        <taxon>Pseudonocardiales</taxon>
        <taxon>Pseudonocardiaceae</taxon>
        <taxon>Actinokineospora</taxon>
    </lineage>
</organism>
<dbReference type="Gene3D" id="3.40.50.300">
    <property type="entry name" value="P-loop containing nucleotide triphosphate hydrolases"/>
    <property type="match status" value="2"/>
</dbReference>
<sequence>MRLHRLELTAFGPYPGTEVVDFDALGAEGLFLLHGDTGAGKTSLLDAVSFALFGSVPGVRQDAKQLRCHNAAESAHTEVSLELTVRGRRLRVKHSPEYERPKRRGDGYTKQQATASLTWLDDEHEPLTRIDEVGRTVQHLLGMTKEQFFQVVLLPQGEFARFLRSETDERAKLLERLFGTERFQRVEHWFSDHRRALRAEVERAGVLAGGLAGRVAQVVGVEPPTEPDEPWLAALEAAARDAATATAAELAAAKRLRERTEGELTEGRALSERVRRVRRAGQELAELAAQAGDRAGWEAELTAARRALGVVAAQEGLRVVERQAQAAADTCALRRDQAVELGWDTAGDPRAAAGALREEAGELAGLVAEAERQAEDEARVAELAARLAAVDWDALGAEADRMTVAVAEARQSVADAAHAVAAVDGLRASAEAAASAVRHAAELPVAQRALEKAARDHTDAVDAHQNARERLLDVRQRRLAGMAAELAATLDGPCPVCGSAEHPAPARAADPVSAADEQSAHDDEQRVLRRRDTAAKALSLAETAVEALREKLAGWDDPAAAHRAAQDAHTAARELAATHAGRVGALERLERAVEDADRKRTRLAKDTASWEAERAEVLAVAADREGRLAAARAGFDSVAERRAHLLALGAALDAAADARSAAATAEARVAEQRAALDAAVAAAGFADLAAALDAAREDELMAKLDDQLAEARLRKSTNLEILADPELFGVDGDTVVDLPPLVEAADAARVRAEEAVAAARVAGARADALGELAGRLRAAWRELVPLAETFAELDALTDVVNGRGQNTARMSLRAYVLAARLEEVAIAATDRLRRMSQGRYAFVHADGAGARGTRGGLGLDVLDDYTGRVRSSKTLSGGESFVASLALALGLADVVAAETGGAVLDTLFVDEGFGALDADTLDDVMAILDELRAGGRVVGIVSHVEELRQRVPVRLRVGKTRAGPTLELVSG</sequence>
<name>A0ABW0EKF6_9PSEU</name>
<dbReference type="Proteomes" id="UP001596157">
    <property type="component" value="Unassembled WGS sequence"/>
</dbReference>
<evidence type="ECO:0000313" key="6">
    <source>
        <dbReference type="EMBL" id="MFC5287216.1"/>
    </source>
</evidence>
<feature type="region of interest" description="Disordered" evidence="4">
    <location>
        <begin position="502"/>
        <end position="526"/>
    </location>
</feature>
<keyword evidence="7" id="KW-1185">Reference proteome</keyword>
<dbReference type="EMBL" id="JBHSKF010000003">
    <property type="protein sequence ID" value="MFC5287216.1"/>
    <property type="molecule type" value="Genomic_DNA"/>
</dbReference>
<protein>
    <recommendedName>
        <fullName evidence="3">Nuclease SbcCD subunit C</fullName>
    </recommendedName>
</protein>
<comment type="caution">
    <text evidence="6">The sequence shown here is derived from an EMBL/GenBank/DDBJ whole genome shotgun (WGS) entry which is preliminary data.</text>
</comment>
<dbReference type="PANTHER" id="PTHR32114:SF2">
    <property type="entry name" value="ABC TRANSPORTER ABCH.3"/>
    <property type="match status" value="1"/>
</dbReference>
<reference evidence="7" key="1">
    <citation type="journal article" date="2019" name="Int. J. Syst. Evol. Microbiol.">
        <title>The Global Catalogue of Microorganisms (GCM) 10K type strain sequencing project: providing services to taxonomists for standard genome sequencing and annotation.</title>
        <authorList>
            <consortium name="The Broad Institute Genomics Platform"/>
            <consortium name="The Broad Institute Genome Sequencing Center for Infectious Disease"/>
            <person name="Wu L."/>
            <person name="Ma J."/>
        </authorList>
    </citation>
    <scope>NUCLEOTIDE SEQUENCE [LARGE SCALE GENOMIC DNA]</scope>
    <source>
        <strain evidence="7">CCUG 59778</strain>
    </source>
</reference>
<feature type="compositionally biased region" description="Low complexity" evidence="4">
    <location>
        <begin position="503"/>
        <end position="515"/>
    </location>
</feature>
<dbReference type="PANTHER" id="PTHR32114">
    <property type="entry name" value="ABC TRANSPORTER ABCH.3"/>
    <property type="match status" value="1"/>
</dbReference>
<evidence type="ECO:0000256" key="3">
    <source>
        <dbReference type="ARBA" id="ARBA00013368"/>
    </source>
</evidence>
<evidence type="ECO:0000259" key="5">
    <source>
        <dbReference type="Pfam" id="PF13476"/>
    </source>
</evidence>
<evidence type="ECO:0000256" key="1">
    <source>
        <dbReference type="ARBA" id="ARBA00006930"/>
    </source>
</evidence>
<evidence type="ECO:0000313" key="7">
    <source>
        <dbReference type="Proteomes" id="UP001596157"/>
    </source>
</evidence>
<dbReference type="Pfam" id="PF13558">
    <property type="entry name" value="SbcC_Walker_B"/>
    <property type="match status" value="1"/>
</dbReference>
<dbReference type="InterPro" id="IPR038729">
    <property type="entry name" value="Rad50/SbcC_AAA"/>
</dbReference>
<dbReference type="Pfam" id="PF13476">
    <property type="entry name" value="AAA_23"/>
    <property type="match status" value="1"/>
</dbReference>
<dbReference type="SUPFAM" id="SSF52540">
    <property type="entry name" value="P-loop containing nucleoside triphosphate hydrolases"/>
    <property type="match status" value="1"/>
</dbReference>
<evidence type="ECO:0000256" key="2">
    <source>
        <dbReference type="ARBA" id="ARBA00011322"/>
    </source>
</evidence>
<feature type="domain" description="Rad50/SbcC-type AAA" evidence="5">
    <location>
        <begin position="5"/>
        <end position="180"/>
    </location>
</feature>
<dbReference type="InterPro" id="IPR027417">
    <property type="entry name" value="P-loop_NTPase"/>
</dbReference>